<accession>A0A743HLZ8</accession>
<evidence type="ECO:0000313" key="1">
    <source>
        <dbReference type="EMBL" id="HAF1791847.1"/>
    </source>
</evidence>
<dbReference type="EMBL" id="DAAUKB010000004">
    <property type="protein sequence ID" value="HAF1791847.1"/>
    <property type="molecule type" value="Genomic_DNA"/>
</dbReference>
<proteinExistence type="predicted"/>
<reference evidence="1" key="2">
    <citation type="submission" date="2020-02" db="EMBL/GenBank/DDBJ databases">
        <authorList>
            <consortium name="NCBI Pathogen Detection Project"/>
        </authorList>
    </citation>
    <scope>NUCLEOTIDE SEQUENCE</scope>
    <source>
        <strain evidence="1">MA.AU5 KAK-SR</strain>
    </source>
</reference>
<dbReference type="AlphaFoldDB" id="A0A743HLZ8"/>
<name>A0A743HLZ8_SALER</name>
<sequence length="120" mass="13206">MPWDKHAAVSYAKIHASQKSRGYCARAVAAAIRAGGIRIEGADANNFARSLKDAGFTRSYGTLLKGDVAVIEALPGPNQYGHVCIYDGTGTWYSDFVQRSLYPGPRYRELQPAITIYRHN</sequence>
<protein>
    <submittedName>
        <fullName evidence="1">CHAP domain-containing protein</fullName>
    </submittedName>
</protein>
<comment type="caution">
    <text evidence="1">The sequence shown here is derived from an EMBL/GenBank/DDBJ whole genome shotgun (WGS) entry which is preliminary data.</text>
</comment>
<gene>
    <name evidence="1" type="ORF">G9B33_002865</name>
</gene>
<organism evidence="1">
    <name type="scientific">Salmonella enterica</name>
    <name type="common">Salmonella choleraesuis</name>
    <dbReference type="NCBI Taxonomy" id="28901"/>
    <lineage>
        <taxon>Bacteria</taxon>
        <taxon>Pseudomonadati</taxon>
        <taxon>Pseudomonadota</taxon>
        <taxon>Gammaproteobacteria</taxon>
        <taxon>Enterobacterales</taxon>
        <taxon>Enterobacteriaceae</taxon>
        <taxon>Salmonella</taxon>
    </lineage>
</organism>
<dbReference type="Gene3D" id="3.90.1720.10">
    <property type="entry name" value="endopeptidase domain like (from Nostoc punctiforme)"/>
    <property type="match status" value="1"/>
</dbReference>
<reference evidence="1" key="1">
    <citation type="journal article" date="2018" name="Genome Biol.">
        <title>SKESA: strategic k-mer extension for scrupulous assemblies.</title>
        <authorList>
            <person name="Souvorov A."/>
            <person name="Agarwala R."/>
            <person name="Lipman D.J."/>
        </authorList>
    </citation>
    <scope>NUCLEOTIDE SEQUENCE</scope>
    <source>
        <strain evidence="1">MA.AU5 KAK-SR</strain>
    </source>
</reference>